<accession>A0A3M7T3V3</accession>
<organism evidence="1 2">
    <name type="scientific">Brachionus plicatilis</name>
    <name type="common">Marine rotifer</name>
    <name type="synonym">Brachionus muelleri</name>
    <dbReference type="NCBI Taxonomy" id="10195"/>
    <lineage>
        <taxon>Eukaryota</taxon>
        <taxon>Metazoa</taxon>
        <taxon>Spiralia</taxon>
        <taxon>Gnathifera</taxon>
        <taxon>Rotifera</taxon>
        <taxon>Eurotatoria</taxon>
        <taxon>Monogononta</taxon>
        <taxon>Pseudotrocha</taxon>
        <taxon>Ploima</taxon>
        <taxon>Brachionidae</taxon>
        <taxon>Brachionus</taxon>
    </lineage>
</organism>
<comment type="caution">
    <text evidence="1">The sequence shown here is derived from an EMBL/GenBank/DDBJ whole genome shotgun (WGS) entry which is preliminary data.</text>
</comment>
<name>A0A3M7T3V3_BRAPC</name>
<reference evidence="1 2" key="1">
    <citation type="journal article" date="2018" name="Sci. Rep.">
        <title>Genomic signatures of local adaptation to the degree of environmental predictability in rotifers.</title>
        <authorList>
            <person name="Franch-Gras L."/>
            <person name="Hahn C."/>
            <person name="Garcia-Roger E.M."/>
            <person name="Carmona M.J."/>
            <person name="Serra M."/>
            <person name="Gomez A."/>
        </authorList>
    </citation>
    <scope>NUCLEOTIDE SEQUENCE [LARGE SCALE GENOMIC DNA]</scope>
    <source>
        <strain evidence="1">HYR1</strain>
    </source>
</reference>
<dbReference type="EMBL" id="REGN01000348">
    <property type="protein sequence ID" value="RNA42579.1"/>
    <property type="molecule type" value="Genomic_DNA"/>
</dbReference>
<dbReference type="AlphaFoldDB" id="A0A3M7T3V3"/>
<dbReference type="Proteomes" id="UP000276133">
    <property type="component" value="Unassembled WGS sequence"/>
</dbReference>
<keyword evidence="2" id="KW-1185">Reference proteome</keyword>
<evidence type="ECO:0000313" key="1">
    <source>
        <dbReference type="EMBL" id="RNA42579.1"/>
    </source>
</evidence>
<proteinExistence type="predicted"/>
<sequence>MKNKYNKNKQTKKNYIICQLRINANNLLLPLLDTLGKASYCRALSVADGTGYTTCENRIGQLPCAHLCRPRDRPGTSTAPLVLGDHATPHFPLPIARLSELRTAIVSSAHTTDGP</sequence>
<protein>
    <submittedName>
        <fullName evidence="1">Uncharacterized protein</fullName>
    </submittedName>
</protein>
<evidence type="ECO:0000313" key="2">
    <source>
        <dbReference type="Proteomes" id="UP000276133"/>
    </source>
</evidence>
<gene>
    <name evidence="1" type="ORF">BpHYR1_034359</name>
</gene>